<evidence type="ECO:0000256" key="1">
    <source>
        <dbReference type="ARBA" id="ARBA00009437"/>
    </source>
</evidence>
<protein>
    <submittedName>
        <fullName evidence="6">LysR family transcriptional regulator</fullName>
    </submittedName>
</protein>
<dbReference type="PROSITE" id="PS50931">
    <property type="entry name" value="HTH_LYSR"/>
    <property type="match status" value="1"/>
</dbReference>
<dbReference type="InterPro" id="IPR036390">
    <property type="entry name" value="WH_DNA-bd_sf"/>
</dbReference>
<evidence type="ECO:0000256" key="3">
    <source>
        <dbReference type="ARBA" id="ARBA00023125"/>
    </source>
</evidence>
<dbReference type="Pfam" id="PF03466">
    <property type="entry name" value="LysR_substrate"/>
    <property type="match status" value="1"/>
</dbReference>
<evidence type="ECO:0000313" key="7">
    <source>
        <dbReference type="Proteomes" id="UP000650424"/>
    </source>
</evidence>
<keyword evidence="7" id="KW-1185">Reference proteome</keyword>
<dbReference type="EMBL" id="JACOGF010000028">
    <property type="protein sequence ID" value="MBC3921154.1"/>
    <property type="molecule type" value="Genomic_DNA"/>
</dbReference>
<accession>A0ABR6ZZ91</accession>
<dbReference type="PANTHER" id="PTHR30126">
    <property type="entry name" value="HTH-TYPE TRANSCRIPTIONAL REGULATOR"/>
    <property type="match status" value="1"/>
</dbReference>
<dbReference type="InterPro" id="IPR036388">
    <property type="entry name" value="WH-like_DNA-bd_sf"/>
</dbReference>
<dbReference type="InterPro" id="IPR000847">
    <property type="entry name" value="LysR_HTH_N"/>
</dbReference>
<keyword evidence="2" id="KW-0805">Transcription regulation</keyword>
<keyword evidence="3" id="KW-0238">DNA-binding</keyword>
<dbReference type="Proteomes" id="UP000650424">
    <property type="component" value="Unassembled WGS sequence"/>
</dbReference>
<reference evidence="6 7" key="1">
    <citation type="submission" date="2020-08" db="EMBL/GenBank/DDBJ databases">
        <title>Novel species isolated from subtropical streams in China.</title>
        <authorList>
            <person name="Lu H."/>
        </authorList>
    </citation>
    <scope>NUCLEOTIDE SEQUENCE [LARGE SCALE GENOMIC DNA]</scope>
    <source>
        <strain evidence="6 7">CY18W</strain>
    </source>
</reference>
<evidence type="ECO:0000313" key="6">
    <source>
        <dbReference type="EMBL" id="MBC3921154.1"/>
    </source>
</evidence>
<evidence type="ECO:0000256" key="4">
    <source>
        <dbReference type="ARBA" id="ARBA00023163"/>
    </source>
</evidence>
<keyword evidence="4" id="KW-0804">Transcription</keyword>
<feature type="domain" description="HTH lysR-type" evidence="5">
    <location>
        <begin position="1"/>
        <end position="58"/>
    </location>
</feature>
<sequence length="327" mass="36957">METKWLEDFVSLAETNSFSRSAELRHVTQPAFSRRIQSLEAWLGSDLIDRTSYPTRLTHAGEVFYEQAIAMLGQINNARALLRGKRTTTQTTVDFAVPHTLSLTYVPRWLTGLEAAFGEINSRLLALNVHDAVMTLVEGGCDLLLCYHHPRQPLLLDSSQYDMISMGTEALRAYIRCDKHGVPELLLPGTAQSPLPFLAYANNAYLGRMVDLILNDTRQPLHLEKCYETDMAEGLKMMALEGRGMAFLPESAVTREVKQKQLARADDGSGAWEVNMEIRLYRERPSLQRPGKLIVSRLWDYLEQLQAGEKISKAKQSKSRRRADSET</sequence>
<dbReference type="PANTHER" id="PTHR30126:SF2">
    <property type="entry name" value="HTH-TYPE TRANSCRIPTIONAL REGULATOR YJIE"/>
    <property type="match status" value="1"/>
</dbReference>
<name>A0ABR6ZZ91_9BURK</name>
<comment type="similarity">
    <text evidence="1">Belongs to the LysR transcriptional regulatory family.</text>
</comment>
<dbReference type="SUPFAM" id="SSF46785">
    <property type="entry name" value="Winged helix' DNA-binding domain"/>
    <property type="match status" value="1"/>
</dbReference>
<dbReference type="CDD" id="cd05466">
    <property type="entry name" value="PBP2_LTTR_substrate"/>
    <property type="match status" value="1"/>
</dbReference>
<dbReference type="Pfam" id="PF00126">
    <property type="entry name" value="HTH_1"/>
    <property type="match status" value="1"/>
</dbReference>
<evidence type="ECO:0000259" key="5">
    <source>
        <dbReference type="PROSITE" id="PS50931"/>
    </source>
</evidence>
<dbReference type="Gene3D" id="3.40.190.10">
    <property type="entry name" value="Periplasmic binding protein-like II"/>
    <property type="match status" value="2"/>
</dbReference>
<dbReference type="PRINTS" id="PR00039">
    <property type="entry name" value="HTHLYSR"/>
</dbReference>
<organism evidence="6 7">
    <name type="scientific">Undibacterium hunanense</name>
    <dbReference type="NCBI Taxonomy" id="2762292"/>
    <lineage>
        <taxon>Bacteria</taxon>
        <taxon>Pseudomonadati</taxon>
        <taxon>Pseudomonadota</taxon>
        <taxon>Betaproteobacteria</taxon>
        <taxon>Burkholderiales</taxon>
        <taxon>Oxalobacteraceae</taxon>
        <taxon>Undibacterium</taxon>
    </lineage>
</organism>
<dbReference type="InterPro" id="IPR005119">
    <property type="entry name" value="LysR_subst-bd"/>
</dbReference>
<dbReference type="RefSeq" id="WP_186950989.1">
    <property type="nucleotide sequence ID" value="NZ_JACOGF010000028.1"/>
</dbReference>
<dbReference type="SUPFAM" id="SSF53850">
    <property type="entry name" value="Periplasmic binding protein-like II"/>
    <property type="match status" value="1"/>
</dbReference>
<evidence type="ECO:0000256" key="2">
    <source>
        <dbReference type="ARBA" id="ARBA00023015"/>
    </source>
</evidence>
<proteinExistence type="inferred from homology"/>
<gene>
    <name evidence="6" type="ORF">H8L32_27070</name>
</gene>
<dbReference type="Gene3D" id="1.10.10.10">
    <property type="entry name" value="Winged helix-like DNA-binding domain superfamily/Winged helix DNA-binding domain"/>
    <property type="match status" value="1"/>
</dbReference>
<comment type="caution">
    <text evidence="6">The sequence shown here is derived from an EMBL/GenBank/DDBJ whole genome shotgun (WGS) entry which is preliminary data.</text>
</comment>